<keyword evidence="4 9" id="KW-0378">Hydrolase</keyword>
<name>A0A1Y2G358_9BASI</name>
<dbReference type="FunFam" id="1.50.10.10:FF:000032">
    <property type="entry name" value="Vacuolar acid trehalase"/>
    <property type="match status" value="1"/>
</dbReference>
<evidence type="ECO:0000259" key="8">
    <source>
        <dbReference type="Pfam" id="PF03636"/>
    </source>
</evidence>
<dbReference type="InterPro" id="IPR005196">
    <property type="entry name" value="Glyco_hydro_65_N"/>
</dbReference>
<dbReference type="Pfam" id="PF03632">
    <property type="entry name" value="Glyco_hydro_65m"/>
    <property type="match status" value="1"/>
</dbReference>
<dbReference type="OrthoDB" id="200349at2759"/>
<sequence>MPCEGSGGRGGVDYSFLMMRPTSSLLTLAAVVAQLSTGAAAQDASSWTLTSTTFNRSSFTVQPFVSNGYIGQRIPVEGHGYMQFTPVKVDGDTSEGTQGWPLFTPRSTAAMVAGFYAQVDETVGTNFAQTGGQQPIALLPTWSSLYVTIGNKSYGVGTPETEISNWTQSASLQDGLVVTSLLWTPSSGNTSVNLTYSIYAHRTKPNLGAVKLDISGLAEGTEVGMTDVLDGAGAWRTTFRNSSALSNSSIYTAVQPAGIANVTAYEVSVVDLSPASASVSSSCYEGLSTNASTTSQCYSITSPSSGSISAVKFVGIASSDAFPGVEFETARKAATSAKEAGWEATLAEHSAAWDDIWESADIEIGAPYFEELQLATRASLFNMLTNVRNGSEPTGLGDNSIAPAGLTSDSYSGQIFWDAPTWMFPSLLALFPSFSESIVDFYVKQFGAAQENAKQYNQSGALYPWLGARFGNCTGAGPCFDYEYHLDNDISLAIYQYHAAVQNDTWLEQKGFPIVEAVGDFWAKKVNYNTTTLRYDTYNETDPDEYANFKNNAAFTNAGISVLYKQAKELAKVLNVTVPSNWSLIESNITILRDPSSGIILEYDGFNGTTEVKQADVVLLNYPLEYSGQTKAQALTSLDFYAGATSASGPGMTYSVFSIGEASLAVTGCAAYTYLLAASQPYSRAPFYQFSEQTTDEYATNGGTNPAFTFLTGHGGFLQTFTHGFTGYRSRLEGLYLDPSLPVQLSNYTLKGFHWGDSTFSINLNTNETTIYHKTGSKAVNVEIASANIKAGNYSLAVGDSLVVPTRHTTGTLIEGNFAQCAQAISDDVSFTQETPVVVPGQYALAAIDGSNATTWQPLGNTSTTLSVDLFDPKNLTAFHINWGGNPAISFTITAGLTLTNQTSVASQNVTISAPFDAATAEVVAVAAGNLTDIRLPQGVRARYVNVTIEGSFMGDGKGATIAEFAAM</sequence>
<dbReference type="InterPro" id="IPR008979">
    <property type="entry name" value="Galactose-bd-like_sf"/>
</dbReference>
<dbReference type="SUPFAM" id="SSF74650">
    <property type="entry name" value="Galactose mutarotase-like"/>
    <property type="match status" value="1"/>
</dbReference>
<reference evidence="9 10" key="1">
    <citation type="submission" date="2016-07" db="EMBL/GenBank/DDBJ databases">
        <title>Pervasive Adenine N6-methylation of Active Genes in Fungi.</title>
        <authorList>
            <consortium name="DOE Joint Genome Institute"/>
            <person name="Mondo S.J."/>
            <person name="Dannebaum R.O."/>
            <person name="Kuo R.C."/>
            <person name="Labutti K."/>
            <person name="Haridas S."/>
            <person name="Kuo A."/>
            <person name="Salamov A."/>
            <person name="Ahrendt S.R."/>
            <person name="Lipzen A."/>
            <person name="Sullivan W."/>
            <person name="Andreopoulos W.B."/>
            <person name="Clum A."/>
            <person name="Lindquist E."/>
            <person name="Daum C."/>
            <person name="Ramamoorthy G.K."/>
            <person name="Gryganskyi A."/>
            <person name="Culley D."/>
            <person name="Magnuson J.K."/>
            <person name="James T.Y."/>
            <person name="O'Malley M.A."/>
            <person name="Stajich J.E."/>
            <person name="Spatafora J.W."/>
            <person name="Visel A."/>
            <person name="Grigoriev I.V."/>
        </authorList>
    </citation>
    <scope>NUCLEOTIDE SEQUENCE [LARGE SCALE GENOMIC DNA]</scope>
    <source>
        <strain evidence="9 10">62-1032</strain>
    </source>
</reference>
<keyword evidence="10" id="KW-1185">Reference proteome</keyword>
<dbReference type="GO" id="GO:0005993">
    <property type="term" value="P:trehalose catabolic process"/>
    <property type="evidence" value="ECO:0007669"/>
    <property type="project" value="TreeGrafter"/>
</dbReference>
<dbReference type="GO" id="GO:0009277">
    <property type="term" value="C:fungal-type cell wall"/>
    <property type="evidence" value="ECO:0007669"/>
    <property type="project" value="TreeGrafter"/>
</dbReference>
<dbReference type="Proteomes" id="UP000193467">
    <property type="component" value="Unassembled WGS sequence"/>
</dbReference>
<accession>A0A1Y2G358</accession>
<evidence type="ECO:0000256" key="6">
    <source>
        <dbReference type="SAM" id="SignalP"/>
    </source>
</evidence>
<dbReference type="InterPro" id="IPR008928">
    <property type="entry name" value="6-hairpin_glycosidase_sf"/>
</dbReference>
<keyword evidence="5" id="KW-0325">Glycoprotein</keyword>
<comment type="caution">
    <text evidence="9">The sequence shown here is derived from an EMBL/GenBank/DDBJ whole genome shotgun (WGS) entry which is preliminary data.</text>
</comment>
<evidence type="ECO:0000256" key="5">
    <source>
        <dbReference type="ARBA" id="ARBA00023180"/>
    </source>
</evidence>
<dbReference type="STRING" id="106004.A0A1Y2G358"/>
<dbReference type="PANTHER" id="PTHR11051">
    <property type="entry name" value="GLYCOSYL HYDROLASE-RELATED"/>
    <property type="match status" value="1"/>
</dbReference>
<dbReference type="EMBL" id="MCGR01000002">
    <property type="protein sequence ID" value="ORY91787.1"/>
    <property type="molecule type" value="Genomic_DNA"/>
</dbReference>
<feature type="chain" id="PRO_5012214933" description="alpha,alpha-trehalase" evidence="6">
    <location>
        <begin position="42"/>
        <end position="968"/>
    </location>
</feature>
<comment type="catalytic activity">
    <reaction evidence="1">
        <text>alpha,alpha-trehalose + H2O = alpha-D-glucose + beta-D-glucose</text>
        <dbReference type="Rhea" id="RHEA:32675"/>
        <dbReference type="ChEBI" id="CHEBI:15377"/>
        <dbReference type="ChEBI" id="CHEBI:15903"/>
        <dbReference type="ChEBI" id="CHEBI:16551"/>
        <dbReference type="ChEBI" id="CHEBI:17925"/>
        <dbReference type="EC" id="3.2.1.28"/>
    </reaction>
</comment>
<dbReference type="PANTHER" id="PTHR11051:SF8">
    <property type="entry name" value="PROTEIN-GLUCOSYLGALACTOSYLHYDROXYLYSINE GLUCOSIDASE"/>
    <property type="match status" value="1"/>
</dbReference>
<dbReference type="Gene3D" id="1.50.10.10">
    <property type="match status" value="1"/>
</dbReference>
<dbReference type="InParanoid" id="A0A1Y2G358"/>
<dbReference type="Pfam" id="PF03636">
    <property type="entry name" value="Glyco_hydro_65N"/>
    <property type="match status" value="1"/>
</dbReference>
<dbReference type="InterPro" id="IPR037018">
    <property type="entry name" value="GH65_N"/>
</dbReference>
<comment type="similarity">
    <text evidence="2">Belongs to the glycosyl hydrolase 65 family.</text>
</comment>
<evidence type="ECO:0000256" key="2">
    <source>
        <dbReference type="ARBA" id="ARBA00006768"/>
    </source>
</evidence>
<organism evidence="9 10">
    <name type="scientific">Leucosporidium creatinivorum</name>
    <dbReference type="NCBI Taxonomy" id="106004"/>
    <lineage>
        <taxon>Eukaryota</taxon>
        <taxon>Fungi</taxon>
        <taxon>Dikarya</taxon>
        <taxon>Basidiomycota</taxon>
        <taxon>Pucciniomycotina</taxon>
        <taxon>Microbotryomycetes</taxon>
        <taxon>Leucosporidiales</taxon>
        <taxon>Leucosporidium</taxon>
    </lineage>
</organism>
<dbReference type="Gene3D" id="2.70.98.40">
    <property type="entry name" value="Glycoside hydrolase, family 65, N-terminal domain"/>
    <property type="match status" value="1"/>
</dbReference>
<dbReference type="GO" id="GO:0030246">
    <property type="term" value="F:carbohydrate binding"/>
    <property type="evidence" value="ECO:0007669"/>
    <property type="project" value="InterPro"/>
</dbReference>
<evidence type="ECO:0000259" key="7">
    <source>
        <dbReference type="Pfam" id="PF03632"/>
    </source>
</evidence>
<keyword evidence="6" id="KW-0732">Signal</keyword>
<dbReference type="InterPro" id="IPR012341">
    <property type="entry name" value="6hp_glycosidase-like_sf"/>
</dbReference>
<dbReference type="InterPro" id="IPR011013">
    <property type="entry name" value="Gal_mutarotase_sf_dom"/>
</dbReference>
<dbReference type="InterPro" id="IPR005195">
    <property type="entry name" value="Glyco_hydro_65_M"/>
</dbReference>
<dbReference type="Gene3D" id="2.60.420.10">
    <property type="entry name" value="Maltose phosphorylase, domain 3"/>
    <property type="match status" value="1"/>
</dbReference>
<dbReference type="GO" id="GO:0004555">
    <property type="term" value="F:alpha,alpha-trehalase activity"/>
    <property type="evidence" value="ECO:0007669"/>
    <property type="project" value="UniProtKB-EC"/>
</dbReference>
<proteinExistence type="inferred from homology"/>
<feature type="signal peptide" evidence="6">
    <location>
        <begin position="1"/>
        <end position="41"/>
    </location>
</feature>
<feature type="domain" description="Glycoside hydrolase family 65 central catalytic" evidence="7">
    <location>
        <begin position="399"/>
        <end position="606"/>
    </location>
</feature>
<feature type="domain" description="Glycoside hydrolase family 65 N-terminal" evidence="8">
    <location>
        <begin position="65"/>
        <end position="320"/>
    </location>
</feature>
<dbReference type="Gene3D" id="2.60.120.260">
    <property type="entry name" value="Galactose-binding domain-like"/>
    <property type="match status" value="1"/>
</dbReference>
<evidence type="ECO:0000256" key="3">
    <source>
        <dbReference type="ARBA" id="ARBA00012757"/>
    </source>
</evidence>
<dbReference type="AlphaFoldDB" id="A0A1Y2G358"/>
<dbReference type="EC" id="3.2.1.28" evidence="3"/>
<evidence type="ECO:0000313" key="9">
    <source>
        <dbReference type="EMBL" id="ORY91787.1"/>
    </source>
</evidence>
<dbReference type="SUPFAM" id="SSF49785">
    <property type="entry name" value="Galactose-binding domain-like"/>
    <property type="match status" value="1"/>
</dbReference>
<dbReference type="SUPFAM" id="SSF48208">
    <property type="entry name" value="Six-hairpin glycosidases"/>
    <property type="match status" value="1"/>
</dbReference>
<protein>
    <recommendedName>
        <fullName evidence="3">alpha,alpha-trehalase</fullName>
        <ecNumber evidence="3">3.2.1.28</ecNumber>
    </recommendedName>
</protein>
<gene>
    <name evidence="9" type="ORF">BCR35DRAFT_328373</name>
</gene>
<evidence type="ECO:0000313" key="10">
    <source>
        <dbReference type="Proteomes" id="UP000193467"/>
    </source>
</evidence>
<evidence type="ECO:0000256" key="4">
    <source>
        <dbReference type="ARBA" id="ARBA00022801"/>
    </source>
</evidence>
<evidence type="ECO:0000256" key="1">
    <source>
        <dbReference type="ARBA" id="ARBA00001576"/>
    </source>
</evidence>